<dbReference type="Gene3D" id="3.20.20.80">
    <property type="entry name" value="Glycosidases"/>
    <property type="match status" value="1"/>
</dbReference>
<evidence type="ECO:0000313" key="13">
    <source>
        <dbReference type="EMBL" id="KAA3472218.1"/>
    </source>
</evidence>
<evidence type="ECO:0000256" key="2">
    <source>
        <dbReference type="ARBA" id="ARBA00004271"/>
    </source>
</evidence>
<keyword evidence="8" id="KW-0378">Hydrolase</keyword>
<name>A0A5B6VT90_9ROSI</name>
<dbReference type="InterPro" id="IPR031330">
    <property type="entry name" value="Gly_Hdrlase_35_cat"/>
</dbReference>
<evidence type="ECO:0000256" key="1">
    <source>
        <dbReference type="ARBA" id="ARBA00001412"/>
    </source>
</evidence>
<proteinExistence type="inferred from homology"/>
<dbReference type="GO" id="GO:0004565">
    <property type="term" value="F:beta-galactosidase activity"/>
    <property type="evidence" value="ECO:0007669"/>
    <property type="project" value="UniProtKB-EC"/>
</dbReference>
<dbReference type="InterPro" id="IPR001944">
    <property type="entry name" value="Glycoside_Hdrlase_35"/>
</dbReference>
<comment type="catalytic activity">
    <reaction evidence="1">
        <text>Hydrolysis of terminal non-reducing beta-D-galactose residues in beta-D-galactosides.</text>
        <dbReference type="EC" id="3.2.1.23"/>
    </reaction>
</comment>
<evidence type="ECO:0000256" key="4">
    <source>
        <dbReference type="ARBA" id="ARBA00012756"/>
    </source>
</evidence>
<keyword evidence="5" id="KW-0052">Apoplast</keyword>
<organism evidence="13 14">
    <name type="scientific">Gossypium australe</name>
    <dbReference type="NCBI Taxonomy" id="47621"/>
    <lineage>
        <taxon>Eukaryota</taxon>
        <taxon>Viridiplantae</taxon>
        <taxon>Streptophyta</taxon>
        <taxon>Embryophyta</taxon>
        <taxon>Tracheophyta</taxon>
        <taxon>Spermatophyta</taxon>
        <taxon>Magnoliopsida</taxon>
        <taxon>eudicotyledons</taxon>
        <taxon>Gunneridae</taxon>
        <taxon>Pentapetalae</taxon>
        <taxon>rosids</taxon>
        <taxon>malvids</taxon>
        <taxon>Malvales</taxon>
        <taxon>Malvaceae</taxon>
        <taxon>Malvoideae</taxon>
        <taxon>Gossypium</taxon>
    </lineage>
</organism>
<keyword evidence="10" id="KW-0326">Glycosidase</keyword>
<dbReference type="FunFam" id="3.20.20.80:FF:000098">
    <property type="entry name" value="Beta-galactosidase"/>
    <property type="match status" value="1"/>
</dbReference>
<comment type="similarity">
    <text evidence="3">Belongs to the glycosyl hydrolase 35 family.</text>
</comment>
<evidence type="ECO:0000256" key="5">
    <source>
        <dbReference type="ARBA" id="ARBA00022523"/>
    </source>
</evidence>
<evidence type="ECO:0000256" key="10">
    <source>
        <dbReference type="ARBA" id="ARBA00023295"/>
    </source>
</evidence>
<reference evidence="14" key="1">
    <citation type="journal article" date="2019" name="Plant Biotechnol. J.">
        <title>Genome sequencing of the Australian wild diploid species Gossypium australe highlights disease resistance and delayed gland morphogenesis.</title>
        <authorList>
            <person name="Cai Y."/>
            <person name="Cai X."/>
            <person name="Wang Q."/>
            <person name="Wang P."/>
            <person name="Zhang Y."/>
            <person name="Cai C."/>
            <person name="Xu Y."/>
            <person name="Wang K."/>
            <person name="Zhou Z."/>
            <person name="Wang C."/>
            <person name="Geng S."/>
            <person name="Li B."/>
            <person name="Dong Q."/>
            <person name="Hou Y."/>
            <person name="Wang H."/>
            <person name="Ai P."/>
            <person name="Liu Z."/>
            <person name="Yi F."/>
            <person name="Sun M."/>
            <person name="An G."/>
            <person name="Cheng J."/>
            <person name="Zhang Y."/>
            <person name="Shi Q."/>
            <person name="Xie Y."/>
            <person name="Shi X."/>
            <person name="Chang Y."/>
            <person name="Huang F."/>
            <person name="Chen Y."/>
            <person name="Hong S."/>
            <person name="Mi L."/>
            <person name="Sun Q."/>
            <person name="Zhang L."/>
            <person name="Zhou B."/>
            <person name="Peng R."/>
            <person name="Zhang X."/>
            <person name="Liu F."/>
        </authorList>
    </citation>
    <scope>NUCLEOTIDE SEQUENCE [LARGE SCALE GENOMIC DNA]</scope>
    <source>
        <strain evidence="14">cv. PA1801</strain>
    </source>
</reference>
<protein>
    <recommendedName>
        <fullName evidence="4">beta-galactosidase</fullName>
        <ecNumber evidence="4">3.2.1.23</ecNumber>
    </recommendedName>
</protein>
<dbReference type="AlphaFoldDB" id="A0A5B6VT90"/>
<dbReference type="PANTHER" id="PTHR23421">
    <property type="entry name" value="BETA-GALACTOSIDASE RELATED"/>
    <property type="match status" value="1"/>
</dbReference>
<keyword evidence="6" id="KW-0964">Secreted</keyword>
<dbReference type="GO" id="GO:0005975">
    <property type="term" value="P:carbohydrate metabolic process"/>
    <property type="evidence" value="ECO:0007669"/>
    <property type="project" value="InterPro"/>
</dbReference>
<evidence type="ECO:0000256" key="3">
    <source>
        <dbReference type="ARBA" id="ARBA00009809"/>
    </source>
</evidence>
<evidence type="ECO:0000256" key="7">
    <source>
        <dbReference type="ARBA" id="ARBA00022729"/>
    </source>
</evidence>
<dbReference type="EMBL" id="SMMG02000005">
    <property type="protein sequence ID" value="KAA3472218.1"/>
    <property type="molecule type" value="Genomic_DNA"/>
</dbReference>
<dbReference type="PRINTS" id="PR00742">
    <property type="entry name" value="GLHYDRLASE35"/>
</dbReference>
<sequence>MNRFNILFSSLIFSFALFLSNALNVTHDSRSIIIDGNHRIILSGSIHYLRSTAQMWPDLIRKAKEGGLDAVETYVFWNAHEPTRRQYDFSGNLDLIRFLKTIQDQGLYAILRIGPYTCAEWNYGGFPVWLHNMPGVSLRTKNDVFMNEMKNFTTLIVDMVKKEKLFASQGGNIILAQVENEYGNVMDPYGDDGKSYINWCAQMANSLDIGVPWIMCQQAAAPKPMLETCNGWYCDEYKPKDPNTPKMWTENWTGWFKSWGGADPLRTAEDLSYSVARFFQKGGTLQNYYMVTIYQTKEKSSCFLSNTNTKTDANVDFGGISYFVPAWSISILPDCREEAYNTAKVSAQTSLMVKKLNKAEDEPSSLKWTWRPELIESASVQGRGDVSINKIVDQKDMANDASDYLWYMTSIDVAKDDPMLNGTVTLRVNDTGHVLNGQNMVTTM</sequence>
<evidence type="ECO:0000256" key="8">
    <source>
        <dbReference type="ARBA" id="ARBA00022801"/>
    </source>
</evidence>
<gene>
    <name evidence="13" type="ORF">EPI10_022718</name>
</gene>
<evidence type="ECO:0000313" key="14">
    <source>
        <dbReference type="Proteomes" id="UP000325315"/>
    </source>
</evidence>
<feature type="signal peptide" evidence="11">
    <location>
        <begin position="1"/>
        <end position="22"/>
    </location>
</feature>
<keyword evidence="9" id="KW-0325">Glycoprotein</keyword>
<evidence type="ECO:0000256" key="11">
    <source>
        <dbReference type="SAM" id="SignalP"/>
    </source>
</evidence>
<keyword evidence="7 11" id="KW-0732">Signal</keyword>
<evidence type="ECO:0000256" key="9">
    <source>
        <dbReference type="ARBA" id="ARBA00023180"/>
    </source>
</evidence>
<accession>A0A5B6VT90</accession>
<feature type="chain" id="PRO_5022685225" description="beta-galactosidase" evidence="11">
    <location>
        <begin position="23"/>
        <end position="444"/>
    </location>
</feature>
<dbReference type="Proteomes" id="UP000325315">
    <property type="component" value="Unassembled WGS sequence"/>
</dbReference>
<evidence type="ECO:0000256" key="6">
    <source>
        <dbReference type="ARBA" id="ARBA00022525"/>
    </source>
</evidence>
<feature type="domain" description="Glycoside hydrolase 35 catalytic" evidence="12">
    <location>
        <begin position="31"/>
        <end position="291"/>
    </location>
</feature>
<dbReference type="InterPro" id="IPR017853">
    <property type="entry name" value="GH"/>
</dbReference>
<keyword evidence="14" id="KW-1185">Reference proteome</keyword>
<dbReference type="SUPFAM" id="SSF51445">
    <property type="entry name" value="(Trans)glycosidases"/>
    <property type="match status" value="1"/>
</dbReference>
<evidence type="ECO:0000259" key="12">
    <source>
        <dbReference type="Pfam" id="PF01301"/>
    </source>
</evidence>
<comment type="subcellular location">
    <subcellularLocation>
        <location evidence="2">Secreted</location>
        <location evidence="2">Extracellular space</location>
        <location evidence="2">Apoplast</location>
    </subcellularLocation>
</comment>
<dbReference type="EC" id="3.2.1.23" evidence="4"/>
<comment type="caution">
    <text evidence="13">The sequence shown here is derived from an EMBL/GenBank/DDBJ whole genome shotgun (WGS) entry which is preliminary data.</text>
</comment>
<dbReference type="OrthoDB" id="1657402at2759"/>
<dbReference type="GO" id="GO:0048046">
    <property type="term" value="C:apoplast"/>
    <property type="evidence" value="ECO:0007669"/>
    <property type="project" value="UniProtKB-SubCell"/>
</dbReference>
<dbReference type="Pfam" id="PF01301">
    <property type="entry name" value="Glyco_hydro_35"/>
    <property type="match status" value="1"/>
</dbReference>